<evidence type="ECO:0000256" key="1">
    <source>
        <dbReference type="SAM" id="MobiDB-lite"/>
    </source>
</evidence>
<feature type="compositionally biased region" description="Basic residues" evidence="1">
    <location>
        <begin position="294"/>
        <end position="304"/>
    </location>
</feature>
<sequence>MSASNSATVAGSVEGPKWTHEIVEWAELNVSLFPRIKYSTMSEIYGDPSRTLVRASNEPRNEATREELEAKWAEAMEAIHSGTVPERDLIRGVDFSPVIDHPHVDAGGSNVLVPGLGSLTDKNGWDTAIRLHVAVWRLFTDLRNARPLSRLGKFRMMQIRFDDPNYSEIDRNFLSQEFRRSEQVRVFTGSRGQGLRFLRQKNSLVVLLGATNPYRQIMADLIPESAVPYDDVPIGIISRPHEDQRGRDETSPRVRDNWLGHYYDPITTIFPADTELYGRICLHIRRVDIPGGKRTGKAPKKKTSKTPIVPYEKPPGKGKGKTKT</sequence>
<evidence type="ECO:0000313" key="3">
    <source>
        <dbReference type="Proteomes" id="UP000799324"/>
    </source>
</evidence>
<name>A0A6A6T361_9PLEO</name>
<organism evidence="2 3">
    <name type="scientific">Lophiostoma macrostomum CBS 122681</name>
    <dbReference type="NCBI Taxonomy" id="1314788"/>
    <lineage>
        <taxon>Eukaryota</taxon>
        <taxon>Fungi</taxon>
        <taxon>Dikarya</taxon>
        <taxon>Ascomycota</taxon>
        <taxon>Pezizomycotina</taxon>
        <taxon>Dothideomycetes</taxon>
        <taxon>Pleosporomycetidae</taxon>
        <taxon>Pleosporales</taxon>
        <taxon>Lophiostomataceae</taxon>
        <taxon>Lophiostoma</taxon>
    </lineage>
</organism>
<proteinExistence type="predicted"/>
<accession>A0A6A6T361</accession>
<evidence type="ECO:0000313" key="2">
    <source>
        <dbReference type="EMBL" id="KAF2654200.1"/>
    </source>
</evidence>
<reference evidence="2" key="1">
    <citation type="journal article" date="2020" name="Stud. Mycol.">
        <title>101 Dothideomycetes genomes: a test case for predicting lifestyles and emergence of pathogens.</title>
        <authorList>
            <person name="Haridas S."/>
            <person name="Albert R."/>
            <person name="Binder M."/>
            <person name="Bloem J."/>
            <person name="Labutti K."/>
            <person name="Salamov A."/>
            <person name="Andreopoulos B."/>
            <person name="Baker S."/>
            <person name="Barry K."/>
            <person name="Bills G."/>
            <person name="Bluhm B."/>
            <person name="Cannon C."/>
            <person name="Castanera R."/>
            <person name="Culley D."/>
            <person name="Daum C."/>
            <person name="Ezra D."/>
            <person name="Gonzalez J."/>
            <person name="Henrissat B."/>
            <person name="Kuo A."/>
            <person name="Liang C."/>
            <person name="Lipzen A."/>
            <person name="Lutzoni F."/>
            <person name="Magnuson J."/>
            <person name="Mondo S."/>
            <person name="Nolan M."/>
            <person name="Ohm R."/>
            <person name="Pangilinan J."/>
            <person name="Park H.-J."/>
            <person name="Ramirez L."/>
            <person name="Alfaro M."/>
            <person name="Sun H."/>
            <person name="Tritt A."/>
            <person name="Yoshinaga Y."/>
            <person name="Zwiers L.-H."/>
            <person name="Turgeon B."/>
            <person name="Goodwin S."/>
            <person name="Spatafora J."/>
            <person name="Crous P."/>
            <person name="Grigoriev I."/>
        </authorList>
    </citation>
    <scope>NUCLEOTIDE SEQUENCE</scope>
    <source>
        <strain evidence="2">CBS 122681</strain>
    </source>
</reference>
<dbReference type="Proteomes" id="UP000799324">
    <property type="component" value="Unassembled WGS sequence"/>
</dbReference>
<dbReference type="AlphaFoldDB" id="A0A6A6T361"/>
<protein>
    <submittedName>
        <fullName evidence="2">Uncharacterized protein</fullName>
    </submittedName>
</protein>
<feature type="region of interest" description="Disordered" evidence="1">
    <location>
        <begin position="291"/>
        <end position="324"/>
    </location>
</feature>
<gene>
    <name evidence="2" type="ORF">K491DRAFT_749866</name>
</gene>
<keyword evidence="3" id="KW-1185">Reference proteome</keyword>
<dbReference type="EMBL" id="MU004368">
    <property type="protein sequence ID" value="KAF2654200.1"/>
    <property type="molecule type" value="Genomic_DNA"/>
</dbReference>